<dbReference type="RefSeq" id="WP_109923209.1">
    <property type="nucleotide sequence ID" value="NZ_QGLF01000007.1"/>
</dbReference>
<dbReference type="InterPro" id="IPR010727">
    <property type="entry name" value="DUF1302"/>
</dbReference>
<accession>A0A317DYW8</accession>
<organism evidence="1 2">
    <name type="scientific">Zavarzinia compransoris</name>
    <dbReference type="NCBI Taxonomy" id="1264899"/>
    <lineage>
        <taxon>Bacteria</taxon>
        <taxon>Pseudomonadati</taxon>
        <taxon>Pseudomonadota</taxon>
        <taxon>Alphaproteobacteria</taxon>
        <taxon>Rhodospirillales</taxon>
        <taxon>Zavarziniaceae</taxon>
        <taxon>Zavarzinia</taxon>
    </lineage>
</organism>
<proteinExistence type="predicted"/>
<name>A0A317DYW8_9PROT</name>
<gene>
    <name evidence="1" type="ORF">DKG75_21325</name>
</gene>
<evidence type="ECO:0008006" key="3">
    <source>
        <dbReference type="Google" id="ProtNLM"/>
    </source>
</evidence>
<sequence>MRQAAGLWGLIGILGGSVLAPVAASAFEAEWGEVSIAVVTSLSVGAQMRLEDRDPRNYCVANGGRYPNTSCNTDDGNLNFERYDLVALPARASSELTATWREFSLYIRGTALYDALLDRNDLAANGSAARDYSGALSPRARDAAARSLELQDAYVRGSFDLFGRTLNVRLGQQTIIWGEALATQNGINVINPVDLSKLRVPGSELRDALVPVPALFASYNLGGGLSVEGFYQFRFRPVRTEVPGTFFATSDFAGEGGRGIGVGGDYDETGADTTTVSIRRTRDEDPDDAWENYGLAFRYYAPELNDTEFGFYYIHYTSRIPVPRVTAPAAGTYQTMAPGGAALLGPFIPPEGVATGTASPLQGLITQIPGLNPLAPVQANARNSDFTFTYPAGIDAVGVSFNTKVEATGTALNGEISYKTGVPANIDETTWLSDFINGLSELPLAGPTQLGTNSHRPGLVSTIGRRHDVLTFILRTTQAFAESDLLTRLLGATGVLWVMEGGLIHVDLPDTDVLAYEVPGTYRTPGTGFAQDALRYKQEYATRWSGGLTTILQAQYPDIAPNLNMTAGFAHTIGLGGNTPLAGGYVEHVNALNLFVQFDYLIDWRLQVNYALSFGGGLQNITSDRDFVGVSLSYQF</sequence>
<comment type="caution">
    <text evidence="1">The sequence shown here is derived from an EMBL/GenBank/DDBJ whole genome shotgun (WGS) entry which is preliminary data.</text>
</comment>
<reference evidence="2" key="1">
    <citation type="submission" date="2018-05" db="EMBL/GenBank/DDBJ databases">
        <title>Zavarzinia sp. HR-AS.</title>
        <authorList>
            <person name="Lee Y."/>
            <person name="Jeon C.O."/>
        </authorList>
    </citation>
    <scope>NUCLEOTIDE SEQUENCE [LARGE SCALE GENOMIC DNA]</scope>
    <source>
        <strain evidence="2">DSM 1231</strain>
    </source>
</reference>
<dbReference type="OrthoDB" id="8437795at2"/>
<dbReference type="AlphaFoldDB" id="A0A317DYW8"/>
<protein>
    <recommendedName>
        <fullName evidence="3">DUF1302 domain-containing protein</fullName>
    </recommendedName>
</protein>
<dbReference type="EMBL" id="QGLF01000007">
    <property type="protein sequence ID" value="PWR18075.1"/>
    <property type="molecule type" value="Genomic_DNA"/>
</dbReference>
<dbReference type="Proteomes" id="UP000246077">
    <property type="component" value="Unassembled WGS sequence"/>
</dbReference>
<keyword evidence="2" id="KW-1185">Reference proteome</keyword>
<evidence type="ECO:0000313" key="1">
    <source>
        <dbReference type="EMBL" id="PWR18075.1"/>
    </source>
</evidence>
<evidence type="ECO:0000313" key="2">
    <source>
        <dbReference type="Proteomes" id="UP000246077"/>
    </source>
</evidence>
<dbReference type="Pfam" id="PF06980">
    <property type="entry name" value="DUF1302"/>
    <property type="match status" value="1"/>
</dbReference>